<gene>
    <name evidence="1" type="ORF">BJG266_LOCUS41916</name>
    <name evidence="2" type="ORF">QVE165_LOCUS58794</name>
</gene>
<dbReference type="OrthoDB" id="2020831at2759"/>
<evidence type="ECO:0000313" key="2">
    <source>
        <dbReference type="EMBL" id="CAF1637870.1"/>
    </source>
</evidence>
<evidence type="ECO:0000313" key="4">
    <source>
        <dbReference type="Proteomes" id="UP000663877"/>
    </source>
</evidence>
<dbReference type="AlphaFoldDB" id="A0A815RQM3"/>
<proteinExistence type="predicted"/>
<organism evidence="1 4">
    <name type="scientific">Adineta steineri</name>
    <dbReference type="NCBI Taxonomy" id="433720"/>
    <lineage>
        <taxon>Eukaryota</taxon>
        <taxon>Metazoa</taxon>
        <taxon>Spiralia</taxon>
        <taxon>Gnathifera</taxon>
        <taxon>Rotifera</taxon>
        <taxon>Eurotatoria</taxon>
        <taxon>Bdelloidea</taxon>
        <taxon>Adinetida</taxon>
        <taxon>Adinetidae</taxon>
        <taxon>Adineta</taxon>
    </lineage>
</organism>
<dbReference type="EMBL" id="CAJNOI010002483">
    <property type="protein sequence ID" value="CAF1478210.1"/>
    <property type="molecule type" value="Genomic_DNA"/>
</dbReference>
<accession>A0A815RQM3</accession>
<comment type="caution">
    <text evidence="1">The sequence shown here is derived from an EMBL/GenBank/DDBJ whole genome shotgun (WGS) entry which is preliminary data.</text>
</comment>
<name>A0A815RQM3_9BILA</name>
<sequence length="80" mass="9305">MAQIGLLHKKRNCSVLMAVGSDNRLNIWSLQRAFPGCTGLYHYNDNENDIIMVPNNNNGLLEHNWDDNIMYFSYYPDNIK</sequence>
<protein>
    <submittedName>
        <fullName evidence="1">Uncharacterized protein</fullName>
    </submittedName>
</protein>
<dbReference type="EMBL" id="CAJNOM010002804">
    <property type="protein sequence ID" value="CAF1637870.1"/>
    <property type="molecule type" value="Genomic_DNA"/>
</dbReference>
<dbReference type="Proteomes" id="UP000663832">
    <property type="component" value="Unassembled WGS sequence"/>
</dbReference>
<reference evidence="1" key="1">
    <citation type="submission" date="2021-02" db="EMBL/GenBank/DDBJ databases">
        <authorList>
            <person name="Nowell W R."/>
        </authorList>
    </citation>
    <scope>NUCLEOTIDE SEQUENCE</scope>
</reference>
<dbReference type="Proteomes" id="UP000663877">
    <property type="component" value="Unassembled WGS sequence"/>
</dbReference>
<evidence type="ECO:0000313" key="3">
    <source>
        <dbReference type="Proteomes" id="UP000663832"/>
    </source>
</evidence>
<keyword evidence="3" id="KW-1185">Reference proteome</keyword>
<evidence type="ECO:0000313" key="1">
    <source>
        <dbReference type="EMBL" id="CAF1478210.1"/>
    </source>
</evidence>